<dbReference type="AlphaFoldDB" id="A0A3B0X4W7"/>
<name>A0A3B0X4W7_9ZZZZ</name>
<protein>
    <submittedName>
        <fullName evidence="1">Uncharacterized protein</fullName>
    </submittedName>
</protein>
<accession>A0A3B0X4W7</accession>
<sequence length="87" mass="8595">MGDSTAHGGRIIFGCMTVLIGDGGGGGGKSASASGSFAIEGMEAGSEAGKTVVYGQKPVSTFAQSLQEAAGNGEPFTESPFCEVCNK</sequence>
<organism evidence="1">
    <name type="scientific">hydrothermal vent metagenome</name>
    <dbReference type="NCBI Taxonomy" id="652676"/>
    <lineage>
        <taxon>unclassified sequences</taxon>
        <taxon>metagenomes</taxon>
        <taxon>ecological metagenomes</taxon>
    </lineage>
</organism>
<gene>
    <name evidence="1" type="ORF">MNBD_GAMMA11-2268</name>
</gene>
<evidence type="ECO:0000313" key="1">
    <source>
        <dbReference type="EMBL" id="VAW59640.1"/>
    </source>
</evidence>
<proteinExistence type="predicted"/>
<dbReference type="EMBL" id="UOFG01000089">
    <property type="protein sequence ID" value="VAW59640.1"/>
    <property type="molecule type" value="Genomic_DNA"/>
</dbReference>
<reference evidence="1" key="1">
    <citation type="submission" date="2018-06" db="EMBL/GenBank/DDBJ databases">
        <authorList>
            <person name="Zhirakovskaya E."/>
        </authorList>
    </citation>
    <scope>NUCLEOTIDE SEQUENCE</scope>
</reference>